<comment type="caution">
    <text evidence="1">The sequence shown here is derived from an EMBL/GenBank/DDBJ whole genome shotgun (WGS) entry which is preliminary data.</text>
</comment>
<dbReference type="EMBL" id="PQNK01000009">
    <property type="protein sequence ID" value="RRO86460.1"/>
    <property type="molecule type" value="Genomic_DNA"/>
</dbReference>
<dbReference type="Proteomes" id="UP000276526">
    <property type="component" value="Unassembled WGS sequence"/>
</dbReference>
<organism evidence="1 2">
    <name type="scientific">Corynebacterium bovis</name>
    <dbReference type="NCBI Taxonomy" id="36808"/>
    <lineage>
        <taxon>Bacteria</taxon>
        <taxon>Bacillati</taxon>
        <taxon>Actinomycetota</taxon>
        <taxon>Actinomycetes</taxon>
        <taxon>Mycobacteriales</taxon>
        <taxon>Corynebacteriaceae</taxon>
        <taxon>Corynebacterium</taxon>
    </lineage>
</organism>
<name>A0A3R8QGF0_9CORY</name>
<protein>
    <submittedName>
        <fullName evidence="1">Uncharacterized protein</fullName>
    </submittedName>
</protein>
<accession>A0A3R8QGF0</accession>
<dbReference type="RefSeq" id="WP_010274934.1">
    <property type="nucleotide sequence ID" value="NZ_CP066067.1"/>
</dbReference>
<evidence type="ECO:0000313" key="2">
    <source>
        <dbReference type="Proteomes" id="UP000276526"/>
    </source>
</evidence>
<dbReference type="OrthoDB" id="9807486at2"/>
<gene>
    <name evidence="1" type="ORF">CXF48_06550</name>
</gene>
<dbReference type="GeneID" id="60808988"/>
<sequence>MTGHGAGGRPGGVTGGDAGDVVPGDLVFLAVTSRLDVDRTALEGFAPAGAEVLFVVETDASSVLAVQLGVMSDEAAVTHLPEWADMMTVPKVLFIGGDREPVLIGVGLVREGTNPYDPRRFGRPAEVGVEPPAGGAFMHVKTGHSPAEYRDSITALRVFHSYVRVSRAELRALGRVGSVAVTPALPDDVFGDRPWETWRRIQRRQPYPALLWSTWAEHPDRN</sequence>
<dbReference type="Gene3D" id="3.40.1740.10">
    <property type="entry name" value="VC0467-like"/>
    <property type="match status" value="1"/>
</dbReference>
<evidence type="ECO:0000313" key="1">
    <source>
        <dbReference type="EMBL" id="RRO86460.1"/>
    </source>
</evidence>
<dbReference type="AlphaFoldDB" id="A0A3R8QGF0"/>
<reference evidence="1 2" key="1">
    <citation type="submission" date="2018-01" db="EMBL/GenBank/DDBJ databases">
        <title>Twenty Corynebacterium bovis Genomes.</title>
        <authorList>
            <person name="Gulvik C.A."/>
        </authorList>
    </citation>
    <scope>NUCLEOTIDE SEQUENCE [LARGE SCALE GENOMIC DNA]</scope>
    <source>
        <strain evidence="1 2">F6900</strain>
    </source>
</reference>
<proteinExistence type="predicted"/>